<evidence type="ECO:0000259" key="3">
    <source>
        <dbReference type="PROSITE" id="PS51035"/>
    </source>
</evidence>
<dbReference type="InterPro" id="IPR003103">
    <property type="entry name" value="BAG_domain"/>
</dbReference>
<dbReference type="HOGENOM" id="CLU_1095595_0_0_1"/>
<sequence>MNANNAGDPENMDIGGNHNESTSEEKDKASSSVEEAWEEHGCVLWDLATSETHADLMSLRRGSTSSSILFNLPTHSCFQPWYRHGACFLRTLYDNAEECPRSYDKLHFDPRKQKCKLLATHDDYSLMSKLSLQIHPSKIEVLNDSSKGYMVAFAGAKYAGRSVPTMVAYNDHVVTSFTLSMIQWKESVDAIRTDGKERLRMNETLMSLLLKLDSVPGLDPTIRETQRKVSRQIVGTHEILDAISGCGPLVLLLT</sequence>
<dbReference type="AlphaFoldDB" id="A0A0D3C4P4"/>
<keyword evidence="5" id="KW-1185">Reference proteome</keyword>
<feature type="region of interest" description="Disordered" evidence="2">
    <location>
        <begin position="1"/>
        <end position="32"/>
    </location>
</feature>
<evidence type="ECO:0000313" key="5">
    <source>
        <dbReference type="Proteomes" id="UP000032141"/>
    </source>
</evidence>
<dbReference type="InterPro" id="IPR036533">
    <property type="entry name" value="BAG_dom_sf"/>
</dbReference>
<proteinExistence type="predicted"/>
<dbReference type="SUPFAM" id="SSF63491">
    <property type="entry name" value="BAG domain"/>
    <property type="match status" value="1"/>
</dbReference>
<protein>
    <recommendedName>
        <fullName evidence="3">BAG domain-containing protein</fullName>
    </recommendedName>
</protein>
<evidence type="ECO:0000256" key="2">
    <source>
        <dbReference type="SAM" id="MobiDB-lite"/>
    </source>
</evidence>
<accession>A0A0D3C4P4</accession>
<dbReference type="Gramene" id="Bo4g186600.1">
    <property type="protein sequence ID" value="Bo4g186600.1"/>
    <property type="gene ID" value="Bo4g186600"/>
</dbReference>
<evidence type="ECO:0000313" key="4">
    <source>
        <dbReference type="EnsemblPlants" id="Bo4g186600.1"/>
    </source>
</evidence>
<organism evidence="4 5">
    <name type="scientific">Brassica oleracea var. oleracea</name>
    <dbReference type="NCBI Taxonomy" id="109376"/>
    <lineage>
        <taxon>Eukaryota</taxon>
        <taxon>Viridiplantae</taxon>
        <taxon>Streptophyta</taxon>
        <taxon>Embryophyta</taxon>
        <taxon>Tracheophyta</taxon>
        <taxon>Spermatophyta</taxon>
        <taxon>Magnoliopsida</taxon>
        <taxon>eudicotyledons</taxon>
        <taxon>Gunneridae</taxon>
        <taxon>Pentapetalae</taxon>
        <taxon>rosids</taxon>
        <taxon>malvids</taxon>
        <taxon>Brassicales</taxon>
        <taxon>Brassicaceae</taxon>
        <taxon>Brassiceae</taxon>
        <taxon>Brassica</taxon>
    </lineage>
</organism>
<evidence type="ECO:0000256" key="1">
    <source>
        <dbReference type="ARBA" id="ARBA00023186"/>
    </source>
</evidence>
<dbReference type="STRING" id="109376.A0A0D3C4P4"/>
<dbReference type="PROSITE" id="PS51035">
    <property type="entry name" value="BAG"/>
    <property type="match status" value="1"/>
</dbReference>
<reference evidence="4 5" key="1">
    <citation type="journal article" date="2014" name="Genome Biol.">
        <title>Transcriptome and methylome profiling reveals relics of genome dominance in the mesopolyploid Brassica oleracea.</title>
        <authorList>
            <person name="Parkin I.A."/>
            <person name="Koh C."/>
            <person name="Tang H."/>
            <person name="Robinson S.J."/>
            <person name="Kagale S."/>
            <person name="Clarke W.E."/>
            <person name="Town C.D."/>
            <person name="Nixon J."/>
            <person name="Krishnakumar V."/>
            <person name="Bidwell S.L."/>
            <person name="Denoeud F."/>
            <person name="Belcram H."/>
            <person name="Links M.G."/>
            <person name="Just J."/>
            <person name="Clarke C."/>
            <person name="Bender T."/>
            <person name="Huebert T."/>
            <person name="Mason A.S."/>
            <person name="Pires J.C."/>
            <person name="Barker G."/>
            <person name="Moore J."/>
            <person name="Walley P.G."/>
            <person name="Manoli S."/>
            <person name="Batley J."/>
            <person name="Edwards D."/>
            <person name="Nelson M.N."/>
            <person name="Wang X."/>
            <person name="Paterson A.H."/>
            <person name="King G."/>
            <person name="Bancroft I."/>
            <person name="Chalhoub B."/>
            <person name="Sharpe A.G."/>
        </authorList>
    </citation>
    <scope>NUCLEOTIDE SEQUENCE</scope>
    <source>
        <strain evidence="4 5">cv. TO1000</strain>
    </source>
</reference>
<reference evidence="4" key="2">
    <citation type="submission" date="2015-03" db="UniProtKB">
        <authorList>
            <consortium name="EnsemblPlants"/>
        </authorList>
    </citation>
    <scope>IDENTIFICATION</scope>
</reference>
<dbReference type="GO" id="GO:0006457">
    <property type="term" value="P:protein folding"/>
    <property type="evidence" value="ECO:0007669"/>
    <property type="project" value="TreeGrafter"/>
</dbReference>
<dbReference type="SMART" id="SM00264">
    <property type="entry name" value="BAG"/>
    <property type="match status" value="1"/>
</dbReference>
<keyword evidence="1" id="KW-0143">Chaperone</keyword>
<dbReference type="Pfam" id="PF02179">
    <property type="entry name" value="BAG"/>
    <property type="match status" value="1"/>
</dbReference>
<dbReference type="InterPro" id="IPR040400">
    <property type="entry name" value="BAG5/6/7/8"/>
</dbReference>
<dbReference type="Proteomes" id="UP000032141">
    <property type="component" value="Chromosome C4"/>
</dbReference>
<dbReference type="GO" id="GO:0051087">
    <property type="term" value="F:protein-folding chaperone binding"/>
    <property type="evidence" value="ECO:0007669"/>
    <property type="project" value="InterPro"/>
</dbReference>
<feature type="domain" description="BAG" evidence="3">
    <location>
        <begin position="187"/>
        <end position="244"/>
    </location>
</feature>
<dbReference type="PANTHER" id="PTHR33322">
    <property type="entry name" value="BAG DOMAIN CONTAINING PROTEIN, EXPRESSED"/>
    <property type="match status" value="1"/>
</dbReference>
<name>A0A0D3C4P4_BRAOL</name>
<dbReference type="PANTHER" id="PTHR33322:SF8">
    <property type="entry name" value="BAG FAMILY MOLECULAR CHAPERONE REGULATOR 5, MITOCHONDRIAL"/>
    <property type="match status" value="1"/>
</dbReference>
<dbReference type="Gene3D" id="1.20.58.120">
    <property type="entry name" value="BAG domain"/>
    <property type="match status" value="1"/>
</dbReference>
<dbReference type="EnsemblPlants" id="Bo4g186600.1">
    <property type="protein sequence ID" value="Bo4g186600.1"/>
    <property type="gene ID" value="Bo4g186600"/>
</dbReference>
<dbReference type="GO" id="GO:0009506">
    <property type="term" value="C:plasmodesma"/>
    <property type="evidence" value="ECO:0007669"/>
    <property type="project" value="TreeGrafter"/>
</dbReference>